<reference evidence="3" key="2">
    <citation type="submission" date="2023-10" db="EMBL/GenBank/DDBJ databases">
        <authorList>
            <person name="Khurajog B."/>
        </authorList>
    </citation>
    <scope>NUCLEOTIDE SEQUENCE</scope>
    <source>
        <strain evidence="3">BF9</strain>
    </source>
</reference>
<dbReference type="Proteomes" id="UP001280897">
    <property type="component" value="Unassembled WGS sequence"/>
</dbReference>
<dbReference type="Pfam" id="PF01610">
    <property type="entry name" value="DDE_Tnp_ISL3"/>
    <property type="match status" value="1"/>
</dbReference>
<feature type="domain" description="Transposase IS204/IS1001/IS1096/IS1165 zinc-finger" evidence="2">
    <location>
        <begin position="47"/>
        <end position="91"/>
    </location>
</feature>
<accession>A0AAW8YFI9</accession>
<proteinExistence type="predicted"/>
<dbReference type="RefSeq" id="WP_148276886.1">
    <property type="nucleotide sequence ID" value="NZ_CP066046.1"/>
</dbReference>
<dbReference type="InterPro" id="IPR047951">
    <property type="entry name" value="Transpos_ISL3"/>
</dbReference>
<dbReference type="AlphaFoldDB" id="A0AAW8YFI9"/>
<organism evidence="3 4">
    <name type="scientific">Pediococcus acidilactici</name>
    <dbReference type="NCBI Taxonomy" id="1254"/>
    <lineage>
        <taxon>Bacteria</taxon>
        <taxon>Bacillati</taxon>
        <taxon>Bacillota</taxon>
        <taxon>Bacilli</taxon>
        <taxon>Lactobacillales</taxon>
        <taxon>Lactobacillaceae</taxon>
        <taxon>Pediococcus</taxon>
        <taxon>Pediococcus acidilactici group</taxon>
    </lineage>
</organism>
<dbReference type="NCBIfam" id="NF033550">
    <property type="entry name" value="transpos_ISL3"/>
    <property type="match status" value="1"/>
</dbReference>
<evidence type="ECO:0000313" key="3">
    <source>
        <dbReference type="EMBL" id="MDV2620254.1"/>
    </source>
</evidence>
<sequence length="403" mass="47471">MKAGDNMSRTVIIQDNVLKSDFNIKILKVLEEYKIFRIIGKLTYRLTTCSYCHQHSMVKNGYKTVYIRDIPFNNKSVIIKLAKQRFLCCACHHSIIAKLVTDTSVENIAQDLNLSLNTINKQITKIHNEFIHPSGNLPEHLSFDEVRTANHQMSFLAINAENGNIISLLPNRISKNIIDHFKRCYSLSSRKAVKSVVLDFNSSYHIFIKRLFPNAQIIANRFHLIQMLNRVTIQVRIATMYQFQWNSREYRLLKYYWRLYLKPFNQLESKNPTWKSHLKDRLTSEQVISEGISTNSGFSEVYFAAQSIADAIRHQDKEKLLQPFRTKTTNPYLRTLLNTFKTRIKSIVHALYSLLSNGRIEGTIRKIKQIQRTTYGYRNWQYLRDCIYIEFIFKTKKRKLIRK</sequence>
<dbReference type="InterPro" id="IPR002560">
    <property type="entry name" value="Transposase_DDE"/>
</dbReference>
<dbReference type="PANTHER" id="PTHR33498:SF1">
    <property type="entry name" value="TRANSPOSASE FOR INSERTION SEQUENCE ELEMENT IS1557"/>
    <property type="match status" value="1"/>
</dbReference>
<dbReference type="EMBL" id="JAWJAV010000001">
    <property type="protein sequence ID" value="MDV2620254.1"/>
    <property type="molecule type" value="Genomic_DNA"/>
</dbReference>
<comment type="caution">
    <text evidence="3">The sequence shown here is derived from an EMBL/GenBank/DDBJ whole genome shotgun (WGS) entry which is preliminary data.</text>
</comment>
<evidence type="ECO:0000259" key="1">
    <source>
        <dbReference type="Pfam" id="PF01610"/>
    </source>
</evidence>
<dbReference type="Pfam" id="PF14690">
    <property type="entry name" value="Zn_ribbon_ISL3"/>
    <property type="match status" value="1"/>
</dbReference>
<reference evidence="3" key="1">
    <citation type="journal article" date="2023" name="PeerJ">
        <title>Selection and evaluation of lactic acid bacteria from chicken feces in Thailand as potential probiotics.</title>
        <authorList>
            <person name="Khurajog B."/>
            <person name="Disastra Y."/>
            <person name="Lawwyne L.D."/>
            <person name="Sirichokchatchawan W."/>
            <person name="Niyomtham W."/>
            <person name="Yindee J."/>
            <person name="Hampson D.J."/>
            <person name="Prapasarakul N."/>
        </authorList>
    </citation>
    <scope>NUCLEOTIDE SEQUENCE</scope>
    <source>
        <strain evidence="3">BF9</strain>
    </source>
</reference>
<feature type="domain" description="Transposase IS204/IS1001/IS1096/IS1165 DDE" evidence="1">
    <location>
        <begin position="142"/>
        <end position="384"/>
    </location>
</feature>
<evidence type="ECO:0000259" key="2">
    <source>
        <dbReference type="Pfam" id="PF14690"/>
    </source>
</evidence>
<gene>
    <name evidence="3" type="ORF">R0G89_00695</name>
</gene>
<name>A0AAW8YFI9_PEDAC</name>
<evidence type="ECO:0000313" key="4">
    <source>
        <dbReference type="Proteomes" id="UP001280897"/>
    </source>
</evidence>
<dbReference type="InterPro" id="IPR029261">
    <property type="entry name" value="Transposase_Znf"/>
</dbReference>
<protein>
    <submittedName>
        <fullName evidence="3">ISL3 family transposase</fullName>
    </submittedName>
</protein>
<dbReference type="PANTHER" id="PTHR33498">
    <property type="entry name" value="TRANSPOSASE FOR INSERTION SEQUENCE ELEMENT IS1557"/>
    <property type="match status" value="1"/>
</dbReference>